<accession>A0ABD3SST6</accession>
<keyword evidence="5" id="KW-1185">Reference proteome</keyword>
<comment type="subcellular location">
    <subcellularLocation>
        <location evidence="1">Membrane</location>
        <topology evidence="1">Multi-pass membrane protein</topology>
    </subcellularLocation>
</comment>
<evidence type="ECO:0000256" key="3">
    <source>
        <dbReference type="ARBA" id="ARBA00023136"/>
    </source>
</evidence>
<gene>
    <name evidence="4" type="ORF">ACHAXA_003145</name>
</gene>
<organism evidence="4 5">
    <name type="scientific">Cyclostephanos tholiformis</name>
    <dbReference type="NCBI Taxonomy" id="382380"/>
    <lineage>
        <taxon>Eukaryota</taxon>
        <taxon>Sar</taxon>
        <taxon>Stramenopiles</taxon>
        <taxon>Ochrophyta</taxon>
        <taxon>Bacillariophyta</taxon>
        <taxon>Coscinodiscophyceae</taxon>
        <taxon>Thalassiosirophycidae</taxon>
        <taxon>Stephanodiscales</taxon>
        <taxon>Stephanodiscaceae</taxon>
        <taxon>Cyclostephanos</taxon>
    </lineage>
</organism>
<evidence type="ECO:0000313" key="5">
    <source>
        <dbReference type="Proteomes" id="UP001530377"/>
    </source>
</evidence>
<dbReference type="Proteomes" id="UP001530377">
    <property type="component" value="Unassembled WGS sequence"/>
</dbReference>
<dbReference type="SUPFAM" id="SSF103506">
    <property type="entry name" value="Mitochondrial carrier"/>
    <property type="match status" value="1"/>
</dbReference>
<dbReference type="Gene3D" id="1.50.40.10">
    <property type="entry name" value="Mitochondrial carrier domain"/>
    <property type="match status" value="1"/>
</dbReference>
<dbReference type="AlphaFoldDB" id="A0ABD3SST6"/>
<evidence type="ECO:0000313" key="4">
    <source>
        <dbReference type="EMBL" id="KAL3827411.1"/>
    </source>
</evidence>
<comment type="caution">
    <text evidence="4">The sequence shown here is derived from an EMBL/GenBank/DDBJ whole genome shotgun (WGS) entry which is preliminary data.</text>
</comment>
<sequence length="341" mass="37541">MELVKFEERHIHNNNVTRTTSLDEYYGGRDTTPINNVGIMTAKSTSGVEKTILAVRDGLAASMASIVSVFLLMWLRTSMSYQHVKGVTMAVAIRELYADGGIGRFYRGMLPALIMMPLSRFGDIFTNRLAREFQPRWLPPAIATMFASSLAAGWRVLITPADTIKTMMQVHGANGLSILRGKVSRSGISALFEGALGASIATWMGHYPWFVTHNFLEGYCVRNMILDAHLSSSAQNSTKKNVRRALTGLMSSLVSDVCSNAVRVLKTYKQTSIEHIGYLEAASGIIDRDGLMGLLFRGLSSKLAANALNAIIFTVVWKAISERLAKKKEEDVTTESKEHAQ</sequence>
<dbReference type="PANTHER" id="PTHR47567">
    <property type="entry name" value="MITOCHONDRIAL SUBSTRATE/SOLUTE CARRIER"/>
    <property type="match status" value="1"/>
</dbReference>
<evidence type="ECO:0008006" key="6">
    <source>
        <dbReference type="Google" id="ProtNLM"/>
    </source>
</evidence>
<dbReference type="GO" id="GO:0016020">
    <property type="term" value="C:membrane"/>
    <property type="evidence" value="ECO:0007669"/>
    <property type="project" value="UniProtKB-SubCell"/>
</dbReference>
<dbReference type="InterPro" id="IPR023395">
    <property type="entry name" value="MCP_dom_sf"/>
</dbReference>
<dbReference type="Pfam" id="PF00153">
    <property type="entry name" value="Mito_carr"/>
    <property type="match status" value="2"/>
</dbReference>
<dbReference type="EMBL" id="JALLPB020000004">
    <property type="protein sequence ID" value="KAL3827411.1"/>
    <property type="molecule type" value="Genomic_DNA"/>
</dbReference>
<dbReference type="InterPro" id="IPR018108">
    <property type="entry name" value="MCP_transmembrane"/>
</dbReference>
<name>A0ABD3SST6_9STRA</name>
<reference evidence="4 5" key="1">
    <citation type="submission" date="2024-10" db="EMBL/GenBank/DDBJ databases">
        <title>Updated reference genomes for cyclostephanoid diatoms.</title>
        <authorList>
            <person name="Roberts W.R."/>
            <person name="Alverson A.J."/>
        </authorList>
    </citation>
    <scope>NUCLEOTIDE SEQUENCE [LARGE SCALE GENOMIC DNA]</scope>
    <source>
        <strain evidence="4 5">AJA228-03</strain>
    </source>
</reference>
<evidence type="ECO:0000256" key="2">
    <source>
        <dbReference type="ARBA" id="ARBA00022692"/>
    </source>
</evidence>
<evidence type="ECO:0000256" key="1">
    <source>
        <dbReference type="ARBA" id="ARBA00004141"/>
    </source>
</evidence>
<proteinExistence type="predicted"/>
<dbReference type="PANTHER" id="PTHR47567:SF1">
    <property type="entry name" value="NAD-DEPENDENT EPIMERASE_DEHYDRATASE DOMAIN-CONTAINING PROTEIN"/>
    <property type="match status" value="1"/>
</dbReference>
<protein>
    <recommendedName>
        <fullName evidence="6">Mitochondrial carrier protein</fullName>
    </recommendedName>
</protein>
<keyword evidence="2" id="KW-0812">Transmembrane</keyword>
<keyword evidence="3" id="KW-0472">Membrane</keyword>